<keyword evidence="3 4" id="KW-0408">Iron</keyword>
<keyword evidence="2 4" id="KW-0479">Metal-binding</keyword>
<comment type="similarity">
    <text evidence="1 4">Belongs to the iron/ascorbate-dependent oxidoreductase family.</text>
</comment>
<evidence type="ECO:0000256" key="2">
    <source>
        <dbReference type="ARBA" id="ARBA00022723"/>
    </source>
</evidence>
<sequence length="349" mass="39471">MCLPMHAVSSMDVLTSNWSNIQSLPESYVFPLERRPGTNNIPASKDIPIINLENIYGPERPEIVQHIIKASQDFGLFQVINHGVSRDLMDQTMRIFQDFFASPAEFKSRFYSNDLNSSCRLYTSTLNYKNETVHYWRDNLTHRCHPLEDHIIHWPENPSGYRNIIGKYSIEARKFLLTMLELICEGMGLETGYFGGELSKTQLISVNHHIPCPNPSLTLGMPEHCDPNLISMLQQGNISGLQALKDGRWIGIEPLPNAFVVIPGLQLRVISNGKLSSAVHRVVTNSKESRTTIGTFVAPSSDILIRPADSVLKESSLTPLYRGYTYKEFFSMFTGNNCEAERALECFKL</sequence>
<evidence type="ECO:0000256" key="4">
    <source>
        <dbReference type="RuleBase" id="RU003682"/>
    </source>
</evidence>
<dbReference type="Pfam" id="PF03171">
    <property type="entry name" value="2OG-FeII_Oxy"/>
    <property type="match status" value="1"/>
</dbReference>
<evidence type="ECO:0000256" key="1">
    <source>
        <dbReference type="ARBA" id="ARBA00008056"/>
    </source>
</evidence>
<proteinExistence type="inferred from homology"/>
<dbReference type="Gene3D" id="2.60.120.330">
    <property type="entry name" value="B-lactam Antibiotic, Isopenicillin N Synthase, Chain"/>
    <property type="match status" value="1"/>
</dbReference>
<dbReference type="InterPro" id="IPR050295">
    <property type="entry name" value="Plant_2OG-oxidoreductases"/>
</dbReference>
<dbReference type="InterPro" id="IPR026992">
    <property type="entry name" value="DIOX_N"/>
</dbReference>
<organism evidence="6 7">
    <name type="scientific">Lactuca sativa</name>
    <name type="common">Garden lettuce</name>
    <dbReference type="NCBI Taxonomy" id="4236"/>
    <lineage>
        <taxon>Eukaryota</taxon>
        <taxon>Viridiplantae</taxon>
        <taxon>Streptophyta</taxon>
        <taxon>Embryophyta</taxon>
        <taxon>Tracheophyta</taxon>
        <taxon>Spermatophyta</taxon>
        <taxon>Magnoliopsida</taxon>
        <taxon>eudicotyledons</taxon>
        <taxon>Gunneridae</taxon>
        <taxon>Pentapetalae</taxon>
        <taxon>asterids</taxon>
        <taxon>campanulids</taxon>
        <taxon>Asterales</taxon>
        <taxon>Asteraceae</taxon>
        <taxon>Cichorioideae</taxon>
        <taxon>Cichorieae</taxon>
        <taxon>Lactucinae</taxon>
        <taxon>Lactuca</taxon>
    </lineage>
</organism>
<dbReference type="AlphaFoldDB" id="A0A9R1VBL4"/>
<dbReference type="OrthoDB" id="406156at2759"/>
<evidence type="ECO:0000256" key="3">
    <source>
        <dbReference type="ARBA" id="ARBA00023004"/>
    </source>
</evidence>
<protein>
    <recommendedName>
        <fullName evidence="5">Fe2OG dioxygenase domain-containing protein</fullName>
    </recommendedName>
</protein>
<evidence type="ECO:0000313" key="7">
    <source>
        <dbReference type="Proteomes" id="UP000235145"/>
    </source>
</evidence>
<name>A0A9R1VBL4_LACSA</name>
<dbReference type="PANTHER" id="PTHR47991">
    <property type="entry name" value="OXOGLUTARATE/IRON-DEPENDENT DIOXYGENASE"/>
    <property type="match status" value="1"/>
</dbReference>
<dbReference type="InterPro" id="IPR044861">
    <property type="entry name" value="IPNS-like_FE2OG_OXY"/>
</dbReference>
<dbReference type="GO" id="GO:0046872">
    <property type="term" value="F:metal ion binding"/>
    <property type="evidence" value="ECO:0007669"/>
    <property type="project" value="UniProtKB-KW"/>
</dbReference>
<reference evidence="6 7" key="1">
    <citation type="journal article" date="2017" name="Nat. Commun.">
        <title>Genome assembly with in vitro proximity ligation data and whole-genome triplication in lettuce.</title>
        <authorList>
            <person name="Reyes-Chin-Wo S."/>
            <person name="Wang Z."/>
            <person name="Yang X."/>
            <person name="Kozik A."/>
            <person name="Arikit S."/>
            <person name="Song C."/>
            <person name="Xia L."/>
            <person name="Froenicke L."/>
            <person name="Lavelle D.O."/>
            <person name="Truco M.J."/>
            <person name="Xia R."/>
            <person name="Zhu S."/>
            <person name="Xu C."/>
            <person name="Xu H."/>
            <person name="Xu X."/>
            <person name="Cox K."/>
            <person name="Korf I."/>
            <person name="Meyers B.C."/>
            <person name="Michelmore R.W."/>
        </authorList>
    </citation>
    <scope>NUCLEOTIDE SEQUENCE [LARGE SCALE GENOMIC DNA]</scope>
    <source>
        <strain evidence="7">cv. Salinas</strain>
        <tissue evidence="6">Seedlings</tissue>
    </source>
</reference>
<dbReference type="GO" id="GO:0016705">
    <property type="term" value="F:oxidoreductase activity, acting on paired donors, with incorporation or reduction of molecular oxygen"/>
    <property type="evidence" value="ECO:0007669"/>
    <property type="project" value="UniProtKB-ARBA"/>
</dbReference>
<keyword evidence="4" id="KW-0560">Oxidoreductase</keyword>
<evidence type="ECO:0000259" key="5">
    <source>
        <dbReference type="PROSITE" id="PS51471"/>
    </source>
</evidence>
<dbReference type="EMBL" id="NBSK02000005">
    <property type="protein sequence ID" value="KAJ0203341.1"/>
    <property type="molecule type" value="Genomic_DNA"/>
</dbReference>
<dbReference type="InterPro" id="IPR027443">
    <property type="entry name" value="IPNS-like_sf"/>
</dbReference>
<dbReference type="SMR" id="A0A9R1VBL4"/>
<dbReference type="SUPFAM" id="SSF51197">
    <property type="entry name" value="Clavaminate synthase-like"/>
    <property type="match status" value="1"/>
</dbReference>
<keyword evidence="7" id="KW-1185">Reference proteome</keyword>
<gene>
    <name evidence="6" type="ORF">LSAT_V11C500295340</name>
</gene>
<accession>A0A9R1VBL4</accession>
<evidence type="ECO:0000313" key="6">
    <source>
        <dbReference type="EMBL" id="KAJ0203341.1"/>
    </source>
</evidence>
<dbReference type="Pfam" id="PF14226">
    <property type="entry name" value="DIOX_N"/>
    <property type="match status" value="1"/>
</dbReference>
<comment type="caution">
    <text evidence="6">The sequence shown here is derived from an EMBL/GenBank/DDBJ whole genome shotgun (WGS) entry which is preliminary data.</text>
</comment>
<dbReference type="Proteomes" id="UP000235145">
    <property type="component" value="Unassembled WGS sequence"/>
</dbReference>
<dbReference type="InterPro" id="IPR005123">
    <property type="entry name" value="Oxoglu/Fe-dep_dioxygenase_dom"/>
</dbReference>
<feature type="domain" description="Fe2OG dioxygenase" evidence="5">
    <location>
        <begin position="199"/>
        <end position="299"/>
    </location>
</feature>
<dbReference type="PROSITE" id="PS51471">
    <property type="entry name" value="FE2OG_OXY"/>
    <property type="match status" value="1"/>
</dbReference>